<feature type="signal peptide" evidence="7">
    <location>
        <begin position="1"/>
        <end position="20"/>
    </location>
</feature>
<dbReference type="Gene3D" id="1.10.760.10">
    <property type="entry name" value="Cytochrome c-like domain"/>
    <property type="match status" value="1"/>
</dbReference>
<dbReference type="RefSeq" id="WP_238250109.1">
    <property type="nucleotide sequence ID" value="NZ_BPQX01000037.1"/>
</dbReference>
<organism evidence="9 10">
    <name type="scientific">Methylobacterium persicinum</name>
    <dbReference type="NCBI Taxonomy" id="374426"/>
    <lineage>
        <taxon>Bacteria</taxon>
        <taxon>Pseudomonadati</taxon>
        <taxon>Pseudomonadota</taxon>
        <taxon>Alphaproteobacteria</taxon>
        <taxon>Hyphomicrobiales</taxon>
        <taxon>Methylobacteriaceae</taxon>
        <taxon>Methylobacterium</taxon>
    </lineage>
</organism>
<sequence>MRQLVLGAILAAMIPLSAQAQEAGDPAAGEKAFAPCKACHNFQKNGVGPDLKGVVGRKAGTYEGYNYSAALKNSGITWDEANLHEWLKNPKAKVPGTKMIFQGYPDDKKVSDVIAYLKSQS</sequence>
<protein>
    <submittedName>
        <fullName evidence="9">Cytochrome c</fullName>
    </submittedName>
</protein>
<accession>A0ABU0HGR7</accession>
<evidence type="ECO:0000256" key="2">
    <source>
        <dbReference type="ARBA" id="ARBA00022617"/>
    </source>
</evidence>
<dbReference type="EMBL" id="JAUSVV010000002">
    <property type="protein sequence ID" value="MDQ0441519.1"/>
    <property type="molecule type" value="Genomic_DNA"/>
</dbReference>
<evidence type="ECO:0000256" key="1">
    <source>
        <dbReference type="ARBA" id="ARBA00022448"/>
    </source>
</evidence>
<dbReference type="InterPro" id="IPR009056">
    <property type="entry name" value="Cyt_c-like_dom"/>
</dbReference>
<evidence type="ECO:0000256" key="4">
    <source>
        <dbReference type="ARBA" id="ARBA00022982"/>
    </source>
</evidence>
<dbReference type="PANTHER" id="PTHR11961">
    <property type="entry name" value="CYTOCHROME C"/>
    <property type="match status" value="1"/>
</dbReference>
<keyword evidence="5 6" id="KW-0408">Iron</keyword>
<keyword evidence="4" id="KW-0249">Electron transport</keyword>
<keyword evidence="1" id="KW-0813">Transport</keyword>
<proteinExistence type="predicted"/>
<evidence type="ECO:0000256" key="7">
    <source>
        <dbReference type="SAM" id="SignalP"/>
    </source>
</evidence>
<evidence type="ECO:0000313" key="9">
    <source>
        <dbReference type="EMBL" id="MDQ0441519.1"/>
    </source>
</evidence>
<feature type="chain" id="PRO_5046549600" evidence="7">
    <location>
        <begin position="21"/>
        <end position="121"/>
    </location>
</feature>
<evidence type="ECO:0000256" key="5">
    <source>
        <dbReference type="ARBA" id="ARBA00023004"/>
    </source>
</evidence>
<keyword evidence="7" id="KW-0732">Signal</keyword>
<name>A0ABU0HGR7_9HYPH</name>
<keyword evidence="3 6" id="KW-0479">Metal-binding</keyword>
<reference evidence="9 10" key="1">
    <citation type="submission" date="2023-07" db="EMBL/GenBank/DDBJ databases">
        <title>Genomic Encyclopedia of Type Strains, Phase IV (KMG-IV): sequencing the most valuable type-strain genomes for metagenomic binning, comparative biology and taxonomic classification.</title>
        <authorList>
            <person name="Goeker M."/>
        </authorList>
    </citation>
    <scope>NUCLEOTIDE SEQUENCE [LARGE SCALE GENOMIC DNA]</scope>
    <source>
        <strain evidence="9 10">DSM 19562</strain>
    </source>
</reference>
<evidence type="ECO:0000313" key="10">
    <source>
        <dbReference type="Proteomes" id="UP001236369"/>
    </source>
</evidence>
<dbReference type="Pfam" id="PF00034">
    <property type="entry name" value="Cytochrom_C"/>
    <property type="match status" value="1"/>
</dbReference>
<dbReference type="PRINTS" id="PR00604">
    <property type="entry name" value="CYTCHRMECIAB"/>
</dbReference>
<gene>
    <name evidence="9" type="ORF">QO016_001002</name>
</gene>
<evidence type="ECO:0000256" key="6">
    <source>
        <dbReference type="PROSITE-ProRule" id="PRU00433"/>
    </source>
</evidence>
<dbReference type="InterPro" id="IPR002327">
    <property type="entry name" value="Cyt_c_1A/1B"/>
</dbReference>
<dbReference type="Proteomes" id="UP001236369">
    <property type="component" value="Unassembled WGS sequence"/>
</dbReference>
<evidence type="ECO:0000259" key="8">
    <source>
        <dbReference type="PROSITE" id="PS51007"/>
    </source>
</evidence>
<evidence type="ECO:0000256" key="3">
    <source>
        <dbReference type="ARBA" id="ARBA00022723"/>
    </source>
</evidence>
<comment type="caution">
    <text evidence="9">The sequence shown here is derived from an EMBL/GenBank/DDBJ whole genome shotgun (WGS) entry which is preliminary data.</text>
</comment>
<dbReference type="SUPFAM" id="SSF46626">
    <property type="entry name" value="Cytochrome c"/>
    <property type="match status" value="1"/>
</dbReference>
<keyword evidence="2 6" id="KW-0349">Heme</keyword>
<dbReference type="PROSITE" id="PS51007">
    <property type="entry name" value="CYTC"/>
    <property type="match status" value="1"/>
</dbReference>
<dbReference type="InterPro" id="IPR036909">
    <property type="entry name" value="Cyt_c-like_dom_sf"/>
</dbReference>
<keyword evidence="10" id="KW-1185">Reference proteome</keyword>
<feature type="domain" description="Cytochrome c" evidence="8">
    <location>
        <begin position="24"/>
        <end position="121"/>
    </location>
</feature>